<dbReference type="Pfam" id="PF00145">
    <property type="entry name" value="DNA_methylase"/>
    <property type="match status" value="1"/>
</dbReference>
<evidence type="ECO:0000313" key="9">
    <source>
        <dbReference type="EMBL" id="MRX07015.1"/>
    </source>
</evidence>
<dbReference type="Gene3D" id="3.90.120.10">
    <property type="entry name" value="DNA Methylase, subunit A, domain 2"/>
    <property type="match status" value="1"/>
</dbReference>
<dbReference type="GO" id="GO:0032259">
    <property type="term" value="P:methylation"/>
    <property type="evidence" value="ECO:0007669"/>
    <property type="project" value="UniProtKB-KW"/>
</dbReference>
<keyword evidence="4 7" id="KW-0949">S-adenosyl-L-methionine</keyword>
<feature type="active site" evidence="7">
    <location>
        <position position="173"/>
    </location>
</feature>
<dbReference type="Gene3D" id="3.40.50.150">
    <property type="entry name" value="Vaccinia Virus protein VP39"/>
    <property type="match status" value="1"/>
</dbReference>
<keyword evidence="2 7" id="KW-0489">Methyltransferase</keyword>
<evidence type="ECO:0000256" key="3">
    <source>
        <dbReference type="ARBA" id="ARBA00022679"/>
    </source>
</evidence>
<dbReference type="InterPro" id="IPR050390">
    <property type="entry name" value="C5-Methyltransferase"/>
</dbReference>
<evidence type="ECO:0000256" key="6">
    <source>
        <dbReference type="ARBA" id="ARBA00047422"/>
    </source>
</evidence>
<evidence type="ECO:0000256" key="5">
    <source>
        <dbReference type="ARBA" id="ARBA00022747"/>
    </source>
</evidence>
<sequence length="424" mass="47293">MERQLTVENSMPGSTESIEKFSKKGKVITRTIVLRNGQERNSSVTVRGSIKDIADLSDAFDVAWLRSLSLPKTEVVESSTLRVADLFSGCGGLSIGLREACRALGIPVEFVFASDINETALDVYRQNFSPLFSAAEPLELLLDGKVGSKRTSSEIAFIKKLGKVDFVIAGPPCQGHSDLNNHTRRADPKNQLVLRVARFAELFRPKHILIENVQGIRHDKLGSLGEAIKILEKLGYSMSDGVLSAEMFGAAQARKRFFLVASLSELHTLETIPTFGSKRPRTLGWAIDDLRSLQSSQIFDSSASHSQVNRKRIDFLFDNNLYELPNSERPPCHRDKSHSYTGVYGRMHWDRPAPTITTGFGSTGQGRFVHPLERRTLTPHEAARVQFFPDFFDFGDLGRRQYQELIGNAVPSKLAYAIVLNQLR</sequence>
<dbReference type="InterPro" id="IPR029063">
    <property type="entry name" value="SAM-dependent_MTases_sf"/>
</dbReference>
<dbReference type="PRINTS" id="PR00105">
    <property type="entry name" value="C5METTRFRASE"/>
</dbReference>
<comment type="similarity">
    <text evidence="7 8">Belongs to the class I-like SAM-binding methyltransferase superfamily. C5-methyltransferase family.</text>
</comment>
<evidence type="ECO:0000256" key="1">
    <source>
        <dbReference type="ARBA" id="ARBA00011975"/>
    </source>
</evidence>
<evidence type="ECO:0000256" key="4">
    <source>
        <dbReference type="ARBA" id="ARBA00022691"/>
    </source>
</evidence>
<comment type="caution">
    <text evidence="9">The sequence shown here is derived from an EMBL/GenBank/DDBJ whole genome shotgun (WGS) entry which is preliminary data.</text>
</comment>
<evidence type="ECO:0000313" key="10">
    <source>
        <dbReference type="Proteomes" id="UP000481037"/>
    </source>
</evidence>
<evidence type="ECO:0000256" key="2">
    <source>
        <dbReference type="ARBA" id="ARBA00022603"/>
    </source>
</evidence>
<organism evidence="9 10">
    <name type="scientific">Duganella alba</name>
    <dbReference type="NCBI Taxonomy" id="2666081"/>
    <lineage>
        <taxon>Bacteria</taxon>
        <taxon>Pseudomonadati</taxon>
        <taxon>Pseudomonadota</taxon>
        <taxon>Betaproteobacteria</taxon>
        <taxon>Burkholderiales</taxon>
        <taxon>Oxalobacteraceae</taxon>
        <taxon>Telluria group</taxon>
        <taxon>Duganella</taxon>
    </lineage>
</organism>
<dbReference type="GO" id="GO:0003677">
    <property type="term" value="F:DNA binding"/>
    <property type="evidence" value="ECO:0007669"/>
    <property type="project" value="TreeGrafter"/>
</dbReference>
<keyword evidence="10" id="KW-1185">Reference proteome</keyword>
<evidence type="ECO:0000256" key="8">
    <source>
        <dbReference type="RuleBase" id="RU000416"/>
    </source>
</evidence>
<keyword evidence="3 7" id="KW-0808">Transferase</keyword>
<dbReference type="EC" id="2.1.1.37" evidence="1"/>
<name>A0A6L5QBC3_9BURK</name>
<dbReference type="GO" id="GO:0009307">
    <property type="term" value="P:DNA restriction-modification system"/>
    <property type="evidence" value="ECO:0007669"/>
    <property type="project" value="UniProtKB-KW"/>
</dbReference>
<keyword evidence="5" id="KW-0680">Restriction system</keyword>
<reference evidence="9 10" key="1">
    <citation type="submission" date="2019-11" db="EMBL/GenBank/DDBJ databases">
        <title>Novel species isolated from a subtropical stream in China.</title>
        <authorList>
            <person name="Lu H."/>
        </authorList>
    </citation>
    <scope>NUCLEOTIDE SEQUENCE [LARGE SCALE GENOMIC DNA]</scope>
    <source>
        <strain evidence="9 10">FT25W</strain>
    </source>
</reference>
<dbReference type="Proteomes" id="UP000481037">
    <property type="component" value="Unassembled WGS sequence"/>
</dbReference>
<dbReference type="AlphaFoldDB" id="A0A6L5QBC3"/>
<accession>A0A6L5QBC3</accession>
<comment type="catalytic activity">
    <reaction evidence="6">
        <text>a 2'-deoxycytidine in DNA + S-adenosyl-L-methionine = a 5-methyl-2'-deoxycytidine in DNA + S-adenosyl-L-homocysteine + H(+)</text>
        <dbReference type="Rhea" id="RHEA:13681"/>
        <dbReference type="Rhea" id="RHEA-COMP:11369"/>
        <dbReference type="Rhea" id="RHEA-COMP:11370"/>
        <dbReference type="ChEBI" id="CHEBI:15378"/>
        <dbReference type="ChEBI" id="CHEBI:57856"/>
        <dbReference type="ChEBI" id="CHEBI:59789"/>
        <dbReference type="ChEBI" id="CHEBI:85452"/>
        <dbReference type="ChEBI" id="CHEBI:85454"/>
        <dbReference type="EC" id="2.1.1.37"/>
    </reaction>
</comment>
<dbReference type="GO" id="GO:0003886">
    <property type="term" value="F:DNA (cytosine-5-)-methyltransferase activity"/>
    <property type="evidence" value="ECO:0007669"/>
    <property type="project" value="UniProtKB-EC"/>
</dbReference>
<dbReference type="PROSITE" id="PS51679">
    <property type="entry name" value="SAM_MT_C5"/>
    <property type="match status" value="1"/>
</dbReference>
<gene>
    <name evidence="9" type="primary">dcm</name>
    <name evidence="9" type="ORF">GJ697_04110</name>
</gene>
<dbReference type="SUPFAM" id="SSF53335">
    <property type="entry name" value="S-adenosyl-L-methionine-dependent methyltransferases"/>
    <property type="match status" value="1"/>
</dbReference>
<dbReference type="NCBIfam" id="TIGR00675">
    <property type="entry name" value="dcm"/>
    <property type="match status" value="1"/>
</dbReference>
<dbReference type="RefSeq" id="WP_154363469.1">
    <property type="nucleotide sequence ID" value="NZ_WKJM01000002.1"/>
</dbReference>
<protein>
    <recommendedName>
        <fullName evidence="1">DNA (cytosine-5-)-methyltransferase</fullName>
        <ecNumber evidence="1">2.1.1.37</ecNumber>
    </recommendedName>
</protein>
<proteinExistence type="inferred from homology"/>
<dbReference type="PANTHER" id="PTHR10629:SF52">
    <property type="entry name" value="DNA (CYTOSINE-5)-METHYLTRANSFERASE 1"/>
    <property type="match status" value="1"/>
</dbReference>
<dbReference type="GO" id="GO:0044027">
    <property type="term" value="P:negative regulation of gene expression via chromosomal CpG island methylation"/>
    <property type="evidence" value="ECO:0007669"/>
    <property type="project" value="TreeGrafter"/>
</dbReference>
<dbReference type="InterPro" id="IPR001525">
    <property type="entry name" value="C5_MeTfrase"/>
</dbReference>
<dbReference type="EMBL" id="WKJM01000002">
    <property type="protein sequence ID" value="MRX07015.1"/>
    <property type="molecule type" value="Genomic_DNA"/>
</dbReference>
<dbReference type="PANTHER" id="PTHR10629">
    <property type="entry name" value="CYTOSINE-SPECIFIC METHYLTRANSFERASE"/>
    <property type="match status" value="1"/>
</dbReference>
<evidence type="ECO:0000256" key="7">
    <source>
        <dbReference type="PROSITE-ProRule" id="PRU01016"/>
    </source>
</evidence>